<evidence type="ECO:0000313" key="2">
    <source>
        <dbReference type="Proteomes" id="UP000603474"/>
    </source>
</evidence>
<comment type="caution">
    <text evidence="1">The sequence shown here is derived from an EMBL/GenBank/DDBJ whole genome shotgun (WGS) entry which is preliminary data.</text>
</comment>
<accession>A0ABR7K7R9</accession>
<dbReference type="Proteomes" id="UP000603474">
    <property type="component" value="Unassembled WGS sequence"/>
</dbReference>
<dbReference type="EMBL" id="JACRWG010000001">
    <property type="protein sequence ID" value="MBC6008735.1"/>
    <property type="molecule type" value="Genomic_DNA"/>
</dbReference>
<dbReference type="Gene3D" id="1.10.10.10">
    <property type="entry name" value="Winged helix-like DNA-binding domain superfamily/Winged helix DNA-binding domain"/>
    <property type="match status" value="1"/>
</dbReference>
<keyword evidence="2" id="KW-1185">Reference proteome</keyword>
<name>A0ABR7K7R9_9FIRM</name>
<dbReference type="InterPro" id="IPR036388">
    <property type="entry name" value="WH-like_DNA-bd_sf"/>
</dbReference>
<reference evidence="1 2" key="1">
    <citation type="submission" date="2020-08" db="EMBL/GenBank/DDBJ databases">
        <authorList>
            <person name="Liu C."/>
            <person name="Sun Q."/>
        </authorList>
    </citation>
    <scope>NUCLEOTIDE SEQUENCE [LARGE SCALE GENOMIC DNA]</scope>
    <source>
        <strain evidence="1 2">NSJ-22</strain>
    </source>
</reference>
<gene>
    <name evidence="1" type="ORF">H8909_00445</name>
</gene>
<organism evidence="1 2">
    <name type="scientific">Catenibacterium faecis</name>
    <dbReference type="NCBI Taxonomy" id="2764323"/>
    <lineage>
        <taxon>Bacteria</taxon>
        <taxon>Bacillati</taxon>
        <taxon>Bacillota</taxon>
        <taxon>Erysipelotrichia</taxon>
        <taxon>Erysipelotrichales</taxon>
        <taxon>Coprobacillaceae</taxon>
        <taxon>Catenibacterium</taxon>
    </lineage>
</organism>
<sequence>MKKINLKYLYPDIYHKDKLVVVTDDVYALLRKNKKQEYNEYFCFEEELVDIKSELDKLYYDELRELLYSSLNQLTLKQANRIYEVYFFNYTKTEIANIEGCSESAIRKSINRGLVQLRRKLRKYDLYNH</sequence>
<protein>
    <submittedName>
        <fullName evidence="1">Sigma-70 family RNA polymerase sigma factor</fullName>
    </submittedName>
</protein>
<dbReference type="SUPFAM" id="SSF88659">
    <property type="entry name" value="Sigma3 and sigma4 domains of RNA polymerase sigma factors"/>
    <property type="match status" value="1"/>
</dbReference>
<evidence type="ECO:0000313" key="1">
    <source>
        <dbReference type="EMBL" id="MBC6008735.1"/>
    </source>
</evidence>
<proteinExistence type="predicted"/>
<dbReference type="InterPro" id="IPR013324">
    <property type="entry name" value="RNA_pol_sigma_r3/r4-like"/>
</dbReference>
<dbReference type="RefSeq" id="WP_117517356.1">
    <property type="nucleotide sequence ID" value="NZ_JACRWG010000001.1"/>
</dbReference>